<dbReference type="GO" id="GO:0006352">
    <property type="term" value="P:DNA-templated transcription initiation"/>
    <property type="evidence" value="ECO:0007669"/>
    <property type="project" value="InterPro"/>
</dbReference>
<evidence type="ECO:0000313" key="9">
    <source>
        <dbReference type="Proteomes" id="UP000009154"/>
    </source>
</evidence>
<keyword evidence="4" id="KW-0238">DNA-binding</keyword>
<dbReference type="KEGG" id="gpo:GPOL_c12840"/>
<dbReference type="STRING" id="1112204.GPOL_c12840"/>
<evidence type="ECO:0000259" key="7">
    <source>
        <dbReference type="Pfam" id="PF08281"/>
    </source>
</evidence>
<dbReference type="Pfam" id="PF08281">
    <property type="entry name" value="Sigma70_r4_2"/>
    <property type="match status" value="1"/>
</dbReference>
<dbReference type="Proteomes" id="UP000009154">
    <property type="component" value="Chromosome"/>
</dbReference>
<dbReference type="Gene3D" id="1.10.1740.10">
    <property type="match status" value="1"/>
</dbReference>
<name>H6N3I0_GORPV</name>
<organism evidence="8 9">
    <name type="scientific">Gordonia polyisoprenivorans (strain DSM 44266 / VH2)</name>
    <dbReference type="NCBI Taxonomy" id="1112204"/>
    <lineage>
        <taxon>Bacteria</taxon>
        <taxon>Bacillati</taxon>
        <taxon>Actinomycetota</taxon>
        <taxon>Actinomycetes</taxon>
        <taxon>Mycobacteriales</taxon>
        <taxon>Gordoniaceae</taxon>
        <taxon>Gordonia</taxon>
    </lineage>
</organism>
<dbReference type="SUPFAM" id="SSF88946">
    <property type="entry name" value="Sigma2 domain of RNA polymerase sigma factors"/>
    <property type="match status" value="1"/>
</dbReference>
<dbReference type="SUPFAM" id="SSF88659">
    <property type="entry name" value="Sigma3 and sigma4 domains of RNA polymerase sigma factors"/>
    <property type="match status" value="1"/>
</dbReference>
<evidence type="ECO:0000256" key="3">
    <source>
        <dbReference type="ARBA" id="ARBA00023082"/>
    </source>
</evidence>
<protein>
    <submittedName>
        <fullName evidence="8">RNA polymerase sigma factor, sigma-70 family</fullName>
    </submittedName>
</protein>
<dbReference type="eggNOG" id="COG1595">
    <property type="taxonomic scope" value="Bacteria"/>
</dbReference>
<dbReference type="Pfam" id="PF04542">
    <property type="entry name" value="Sigma70_r2"/>
    <property type="match status" value="1"/>
</dbReference>
<dbReference type="Gene3D" id="1.10.10.10">
    <property type="entry name" value="Winged helix-like DNA-binding domain superfamily/Winged helix DNA-binding domain"/>
    <property type="match status" value="1"/>
</dbReference>
<dbReference type="HOGENOM" id="CLU_047691_9_3_11"/>
<evidence type="ECO:0000256" key="1">
    <source>
        <dbReference type="ARBA" id="ARBA00010641"/>
    </source>
</evidence>
<dbReference type="CDD" id="cd06171">
    <property type="entry name" value="Sigma70_r4"/>
    <property type="match status" value="1"/>
</dbReference>
<dbReference type="InterPro" id="IPR013249">
    <property type="entry name" value="RNA_pol_sigma70_r4_t2"/>
</dbReference>
<keyword evidence="2" id="KW-0805">Transcription regulation</keyword>
<reference evidence="8 9" key="1">
    <citation type="journal article" date="2012" name="Appl. Environ. Microbiol.">
        <title>Involvement of two latex-clearing proteins during rubber degradation and insights into the subsequent degradation pathway revealed by the genome sequence of Gordonia polyisoprenivorans strain VH2.</title>
        <authorList>
            <person name="Hiessl S."/>
            <person name="Schuldes J."/>
            <person name="Thurmer A."/>
            <person name="Halbsguth T."/>
            <person name="Broker D."/>
            <person name="Angelov A."/>
            <person name="Liebl W."/>
            <person name="Daniel R."/>
            <person name="Steinbuchel A."/>
        </authorList>
    </citation>
    <scope>NUCLEOTIDE SEQUENCE [LARGE SCALE GENOMIC DNA]</scope>
    <source>
        <strain evidence="9">DSM 44266 / VH2</strain>
    </source>
</reference>
<evidence type="ECO:0000256" key="4">
    <source>
        <dbReference type="ARBA" id="ARBA00023125"/>
    </source>
</evidence>
<dbReference type="RefSeq" id="WP_014359226.1">
    <property type="nucleotide sequence ID" value="NC_016906.1"/>
</dbReference>
<comment type="similarity">
    <text evidence="1">Belongs to the sigma-70 factor family. ECF subfamily.</text>
</comment>
<dbReference type="PANTHER" id="PTHR43133:SF66">
    <property type="entry name" value="ECF RNA POLYMERASE SIGMA FACTOR SIGK"/>
    <property type="match status" value="1"/>
</dbReference>
<dbReference type="EMBL" id="CP003119">
    <property type="protein sequence ID" value="AFA72339.1"/>
    <property type="molecule type" value="Genomic_DNA"/>
</dbReference>
<dbReference type="PANTHER" id="PTHR43133">
    <property type="entry name" value="RNA POLYMERASE ECF-TYPE SIGMA FACTO"/>
    <property type="match status" value="1"/>
</dbReference>
<dbReference type="GeneID" id="90158341"/>
<dbReference type="GO" id="GO:0003677">
    <property type="term" value="F:DNA binding"/>
    <property type="evidence" value="ECO:0007669"/>
    <property type="project" value="UniProtKB-KW"/>
</dbReference>
<evidence type="ECO:0000256" key="5">
    <source>
        <dbReference type="ARBA" id="ARBA00023163"/>
    </source>
</evidence>
<dbReference type="InterPro" id="IPR013324">
    <property type="entry name" value="RNA_pol_sigma_r3/r4-like"/>
</dbReference>
<dbReference type="GO" id="GO:0016987">
    <property type="term" value="F:sigma factor activity"/>
    <property type="evidence" value="ECO:0007669"/>
    <property type="project" value="UniProtKB-KW"/>
</dbReference>
<gene>
    <name evidence="8" type="ordered locus">GPOL_c12840</name>
</gene>
<evidence type="ECO:0000259" key="6">
    <source>
        <dbReference type="Pfam" id="PF04542"/>
    </source>
</evidence>
<keyword evidence="9" id="KW-1185">Reference proteome</keyword>
<dbReference type="NCBIfam" id="TIGR02937">
    <property type="entry name" value="sigma70-ECF"/>
    <property type="match status" value="1"/>
</dbReference>
<dbReference type="InterPro" id="IPR039425">
    <property type="entry name" value="RNA_pol_sigma-70-like"/>
</dbReference>
<feature type="domain" description="RNA polymerase sigma factor 70 region 4 type 2" evidence="7">
    <location>
        <begin position="133"/>
        <end position="185"/>
    </location>
</feature>
<proteinExistence type="inferred from homology"/>
<dbReference type="InterPro" id="IPR013325">
    <property type="entry name" value="RNA_pol_sigma_r2"/>
</dbReference>
<dbReference type="AlphaFoldDB" id="H6N3I0"/>
<keyword evidence="5" id="KW-0804">Transcription</keyword>
<sequence>MTEVSSPHDHYADASLRALLAGSADGDRTAFAKLYDLTSARIYGLVLRVIRDTYYAEEVVQEAFLQFWQQARLYDPDRGSVMTWMMTIAHRRAIDRVRTEELQRSRIVEAGIAQASITAPLPLEVVIDTEEAREVHACLHDLTALQRSSIEMSYLDGMTYPEVAAATGTPLPTIKSRIRDGLRRLRDCMQECD</sequence>
<evidence type="ECO:0000256" key="2">
    <source>
        <dbReference type="ARBA" id="ARBA00023015"/>
    </source>
</evidence>
<accession>H6N3I0</accession>
<feature type="domain" description="RNA polymerase sigma-70 region 2" evidence="6">
    <location>
        <begin position="35"/>
        <end position="100"/>
    </location>
</feature>
<dbReference type="InterPro" id="IPR014284">
    <property type="entry name" value="RNA_pol_sigma-70_dom"/>
</dbReference>
<dbReference type="InterPro" id="IPR007627">
    <property type="entry name" value="RNA_pol_sigma70_r2"/>
</dbReference>
<evidence type="ECO:0000313" key="8">
    <source>
        <dbReference type="EMBL" id="AFA72339.1"/>
    </source>
</evidence>
<dbReference type="InterPro" id="IPR036388">
    <property type="entry name" value="WH-like_DNA-bd_sf"/>
</dbReference>
<dbReference type="NCBIfam" id="NF007228">
    <property type="entry name" value="PRK09646.1"/>
    <property type="match status" value="1"/>
</dbReference>
<keyword evidence="3" id="KW-0731">Sigma factor</keyword>